<evidence type="ECO:0000313" key="3">
    <source>
        <dbReference type="Proteomes" id="UP000013893"/>
    </source>
</evidence>
<dbReference type="Proteomes" id="UP000013893">
    <property type="component" value="Chromosome"/>
</dbReference>
<gene>
    <name evidence="2" type="ORF">L336_0534</name>
</gene>
<keyword evidence="3" id="KW-1185">Reference proteome</keyword>
<feature type="compositionally biased region" description="Polar residues" evidence="1">
    <location>
        <begin position="33"/>
        <end position="57"/>
    </location>
</feature>
<dbReference type="PROSITE" id="PS51257">
    <property type="entry name" value="PROKAR_LIPOPROTEIN"/>
    <property type="match status" value="1"/>
</dbReference>
<dbReference type="KEGG" id="saal:L336_0534"/>
<evidence type="ECO:0008006" key="4">
    <source>
        <dbReference type="Google" id="ProtNLM"/>
    </source>
</evidence>
<dbReference type="EMBL" id="CP005957">
    <property type="protein sequence ID" value="AGL62238.1"/>
    <property type="molecule type" value="Genomic_DNA"/>
</dbReference>
<evidence type="ECO:0000313" key="2">
    <source>
        <dbReference type="EMBL" id="AGL62238.1"/>
    </source>
</evidence>
<reference evidence="2 3" key="1">
    <citation type="journal article" date="2013" name="Nat. Biotechnol.">
        <title>Genome sequences of rare, uncultured bacteria obtained by differential coverage binning of multiple metagenomes.</title>
        <authorList>
            <person name="Albertsen M."/>
            <person name="Hugenholtz P."/>
            <person name="Skarshewski A."/>
            <person name="Nielsen K.L."/>
            <person name="Tyson G.W."/>
            <person name="Nielsen P.H."/>
        </authorList>
    </citation>
    <scope>NUCLEOTIDE SEQUENCE [LARGE SCALE GENOMIC DNA]</scope>
    <source>
        <strain evidence="2">TM71</strain>
    </source>
</reference>
<feature type="region of interest" description="Disordered" evidence="1">
    <location>
        <begin position="29"/>
        <end position="57"/>
    </location>
</feature>
<dbReference type="RefSeq" id="WP_015641688.1">
    <property type="nucleotide sequence ID" value="NC_021219.1"/>
</dbReference>
<proteinExistence type="predicted"/>
<organism evidence="2 3">
    <name type="scientific">Candidatus Saccharimonas aalborgensis</name>
    <dbReference type="NCBI Taxonomy" id="1332188"/>
    <lineage>
        <taxon>Bacteria</taxon>
        <taxon>Candidatus Saccharimonadota</taxon>
        <taxon>Candidatus Saccharimonadia</taxon>
        <taxon>Candidatus Saccharimonadales</taxon>
        <taxon>Candidatus Saccharimonadaceae</taxon>
        <taxon>Candidatus Saccharimonas</taxon>
    </lineage>
</organism>
<name>R4PL10_9BACT</name>
<accession>R4PL10</accession>
<dbReference type="HOGENOM" id="CLU_948947_0_0_0"/>
<protein>
    <recommendedName>
        <fullName evidence="4">Lipoprotein</fullName>
    </recommendedName>
</protein>
<dbReference type="STRING" id="1332188.L336_0534"/>
<dbReference type="AlphaFoldDB" id="R4PL10"/>
<sequence>MVKRSTFERLGAGFALATTVALGTTACGPETVSADNRPTASASQTPGASTPEKTTQTVDKLNPKTIIDSEAYKALSAEDQKFIKDIHASDDISPFENLKGPQRERYGEFLFRVYGPYAEQQIKLMRLTSEKFVPFANYGNPSSSSDAQSIIVQKVNKEATAWHILTNPDGTVRPENRLDAIRMLAIVYSSCDSQEYLRAKQAMLDFSGNIKDRSGSDEYLYSTAWGEESSSFNNTANEWRKTLNAKGDTTVSQWQVIGTSFPKVGGGEGFEWTLYSTTPEGNSGFKKLPNTPS</sequence>
<evidence type="ECO:0000256" key="1">
    <source>
        <dbReference type="SAM" id="MobiDB-lite"/>
    </source>
</evidence>